<feature type="transmembrane region" description="Helical" evidence="6">
    <location>
        <begin position="310"/>
        <end position="334"/>
    </location>
</feature>
<evidence type="ECO:0000313" key="9">
    <source>
        <dbReference type="Proteomes" id="UP000255139"/>
    </source>
</evidence>
<evidence type="ECO:0000259" key="7">
    <source>
        <dbReference type="Pfam" id="PF03772"/>
    </source>
</evidence>
<accession>A0A377PTC6</accession>
<feature type="transmembrane region" description="Helical" evidence="6">
    <location>
        <begin position="245"/>
        <end position="263"/>
    </location>
</feature>
<evidence type="ECO:0000256" key="3">
    <source>
        <dbReference type="ARBA" id="ARBA00022692"/>
    </source>
</evidence>
<gene>
    <name evidence="8" type="ORF">NCTC12714_00694</name>
</gene>
<feature type="transmembrane region" description="Helical" evidence="6">
    <location>
        <begin position="47"/>
        <end position="66"/>
    </location>
</feature>
<evidence type="ECO:0000256" key="6">
    <source>
        <dbReference type="SAM" id="Phobius"/>
    </source>
</evidence>
<name>A0A377PTC6_9HELI</name>
<feature type="transmembrane region" description="Helical" evidence="6">
    <location>
        <begin position="460"/>
        <end position="480"/>
    </location>
</feature>
<feature type="transmembrane region" description="Helical" evidence="6">
    <location>
        <begin position="210"/>
        <end position="233"/>
    </location>
</feature>
<dbReference type="InterPro" id="IPR004477">
    <property type="entry name" value="ComEC_N"/>
</dbReference>
<dbReference type="AlphaFoldDB" id="A0A377PTC6"/>
<reference evidence="8 9" key="1">
    <citation type="submission" date="2018-06" db="EMBL/GenBank/DDBJ databases">
        <authorList>
            <consortium name="Pathogen Informatics"/>
            <person name="Doyle S."/>
        </authorList>
    </citation>
    <scope>NUCLEOTIDE SEQUENCE [LARGE SCALE GENOMIC DNA]</scope>
    <source>
        <strain evidence="8 9">NCTC12714</strain>
    </source>
</reference>
<dbReference type="PANTHER" id="PTHR30619:SF7">
    <property type="entry name" value="BETA-LACTAMASE DOMAIN PROTEIN"/>
    <property type="match status" value="1"/>
</dbReference>
<dbReference type="InterPro" id="IPR052159">
    <property type="entry name" value="Competence_DNA_uptake"/>
</dbReference>
<keyword evidence="3 6" id="KW-0812">Transmembrane</keyword>
<dbReference type="EMBL" id="UGJE01000002">
    <property type="protein sequence ID" value="STQ85905.1"/>
    <property type="molecule type" value="Genomic_DNA"/>
</dbReference>
<dbReference type="NCBIfam" id="TIGR00360">
    <property type="entry name" value="ComEC_N-term"/>
    <property type="match status" value="1"/>
</dbReference>
<feature type="transmembrane region" description="Helical" evidence="6">
    <location>
        <begin position="431"/>
        <end position="454"/>
    </location>
</feature>
<dbReference type="Pfam" id="PF03772">
    <property type="entry name" value="Competence"/>
    <property type="match status" value="1"/>
</dbReference>
<evidence type="ECO:0000256" key="1">
    <source>
        <dbReference type="ARBA" id="ARBA00004651"/>
    </source>
</evidence>
<dbReference type="PANTHER" id="PTHR30619">
    <property type="entry name" value="DNA INTERNALIZATION/COMPETENCE PROTEIN COMEC/REC2"/>
    <property type="match status" value="1"/>
</dbReference>
<proteinExistence type="predicted"/>
<keyword evidence="2" id="KW-1003">Cell membrane</keyword>
<keyword evidence="4 6" id="KW-1133">Transmembrane helix</keyword>
<feature type="transmembrane region" description="Helical" evidence="6">
    <location>
        <begin position="275"/>
        <end position="304"/>
    </location>
</feature>
<sequence>MPINKYIAIIKQEMATLLIKAWELIQNIYYLNTRHSKAIYFDIKIPIRHYICLILFLLIILCINLYNKYQIFQELKDGRTFEARIINHYSKPKSKSKIKTSSETFRFQDNFGNTYYGIYRGKFKNLKGMKAIVYGKIYNCSFWQFLKSCKIYHSSFNILPEKQIKSSLTKFIQSQHKNPLIANLYNTLFFAETLDSSVRQAAIALGISHLIAISGLHLSALLGIFLLFITPIYFCLHRYFCYRNAMYDLGLLGLIFSFIYLWLIDFQPSFLRAFIMFCIGFFMMFNGIKILNMMNLFLCVILAIALNPNLIFNIGFILSISGVFYIFLFIKYFIKSQRYSTTKSLDNSNKELNSLKLLKLFFKLILFMLIIFLQMIPITHIFFPYFSPMQLISIPLGIIFPLVFPLLIFMHITGFGDIFDFIIEQTMTHEFLLSQVTTPIWLITSYIILSLFAIYNKLAYFASLIMAISFYIYNIIIYLLKL</sequence>
<evidence type="ECO:0000256" key="5">
    <source>
        <dbReference type="ARBA" id="ARBA00023136"/>
    </source>
</evidence>
<evidence type="ECO:0000313" key="8">
    <source>
        <dbReference type="EMBL" id="STQ85905.1"/>
    </source>
</evidence>
<protein>
    <submittedName>
        <fullName evidence="8">Competence protein</fullName>
    </submittedName>
</protein>
<comment type="subcellular location">
    <subcellularLocation>
        <location evidence="1">Cell membrane</location>
        <topology evidence="1">Multi-pass membrane protein</topology>
    </subcellularLocation>
</comment>
<evidence type="ECO:0000256" key="2">
    <source>
        <dbReference type="ARBA" id="ARBA00022475"/>
    </source>
</evidence>
<keyword evidence="9" id="KW-1185">Reference proteome</keyword>
<dbReference type="Proteomes" id="UP000255139">
    <property type="component" value="Unassembled WGS sequence"/>
</dbReference>
<keyword evidence="5 6" id="KW-0472">Membrane</keyword>
<evidence type="ECO:0000256" key="4">
    <source>
        <dbReference type="ARBA" id="ARBA00022989"/>
    </source>
</evidence>
<organism evidence="8 9">
    <name type="scientific">Helicobacter muridarum</name>
    <dbReference type="NCBI Taxonomy" id="216"/>
    <lineage>
        <taxon>Bacteria</taxon>
        <taxon>Pseudomonadati</taxon>
        <taxon>Campylobacterota</taxon>
        <taxon>Epsilonproteobacteria</taxon>
        <taxon>Campylobacterales</taxon>
        <taxon>Helicobacteraceae</taxon>
        <taxon>Helicobacter</taxon>
    </lineage>
</organism>
<dbReference type="GO" id="GO:0005886">
    <property type="term" value="C:plasma membrane"/>
    <property type="evidence" value="ECO:0007669"/>
    <property type="project" value="UniProtKB-SubCell"/>
</dbReference>
<feature type="transmembrane region" description="Helical" evidence="6">
    <location>
        <begin position="360"/>
        <end position="383"/>
    </location>
</feature>
<feature type="domain" description="ComEC/Rec2-related protein" evidence="7">
    <location>
        <begin position="192"/>
        <end position="452"/>
    </location>
</feature>
<feature type="transmembrane region" description="Helical" evidence="6">
    <location>
        <begin position="389"/>
        <end position="410"/>
    </location>
</feature>